<feature type="coiled-coil region" evidence="6">
    <location>
        <begin position="265"/>
        <end position="342"/>
    </location>
</feature>
<evidence type="ECO:0000256" key="5">
    <source>
        <dbReference type="PROSITE-ProRule" id="PRU00283"/>
    </source>
</evidence>
<evidence type="ECO:0000256" key="6">
    <source>
        <dbReference type="SAM" id="Coils"/>
    </source>
</evidence>
<dbReference type="Pfam" id="PF00498">
    <property type="entry name" value="FHA"/>
    <property type="match status" value="1"/>
</dbReference>
<dbReference type="SUPFAM" id="SSF49879">
    <property type="entry name" value="SMAD/FHA domain"/>
    <property type="match status" value="1"/>
</dbReference>
<sequence>MSEENVKVAVRKRVYNEMGAGVLANAWEGYNSTLFAYGQTGSGKSIVPTYCENLYKQMDEKTAAGAKEQFEVMFSMLEIYNENVRDLLDSNASKTALKVRQHPKMGFYADGLKQVPVGTYTEIEQRIEEGTRNRTVASTKMNATSSRAHTIVCIKFVQKSVNDAGEEMAKTAEANLVDLAGSERAESTGATGARLKEGAAINQSLSSLGNCIAALADRSSGKDIAALSPADINYDETLSTLRYADRAKQIKTTAKVNEDPTAALIRELQEENEKLKAMLSSGKVDMSLMDSGEDSADMTDEERSQLKQELEEEYKSMLEKNQQEIENKEKEWQRQLEEARQQGGSSYAGIAEINEKKKTWPHLYNLNMDPQMTGKIIHFMVQGDNTMDDETIIGNGKAEGTDLTLRGGAISDLHCKIIHKDGVFTLETFPNARTLRNGKPVTNETKTLKTNDRLVFGTSQFYVFCNPKDKAPAGEEPTFDLAQAEIAQKSGGFDMSGQNKSRDDAILQQDLIEIMPGVEEANSISEAMNKRRKFALIIVSPEARGELDGRTEVMVKMTDVDTKHEWIWTRAKFLDRKCVMSEIFDKFEDGEEVQLTQDKDPFYDDPKADFHIGSVKMWLQSVSYMIESQETLDVTDFKGTPVGKMAIGAHPCDAKGKEYTEKDDKFVDDPSKLVGKAIDFKIKIVNARGLPNRFTDVYCKYKVYLEENFTQSKVIKDTINPDFNHERVISLPGTEEAVEFLKTGAFIVQVWGKQKDMKPKGGKGGLQKKISSMQGGAIHAENDNVKRSDPEKVKYMMQRSWG</sequence>
<dbReference type="SUPFAM" id="SSF49562">
    <property type="entry name" value="C2 domain (Calcium/lipid-binding domain, CaLB)"/>
    <property type="match status" value="1"/>
</dbReference>
<dbReference type="Gene3D" id="3.40.850.10">
    <property type="entry name" value="Kinesin motor domain"/>
    <property type="match status" value="1"/>
</dbReference>
<proteinExistence type="inferred from homology"/>
<protein>
    <submittedName>
        <fullName evidence="9">KIF28-like protein</fullName>
    </submittedName>
</protein>
<dbReference type="Gene3D" id="2.60.200.20">
    <property type="match status" value="1"/>
</dbReference>
<keyword evidence="4 5" id="KW-0505">Motor protein</keyword>
<dbReference type="CDD" id="cd00030">
    <property type="entry name" value="C2"/>
    <property type="match status" value="1"/>
</dbReference>
<reference evidence="9" key="1">
    <citation type="submission" date="2022-11" db="EMBL/GenBank/DDBJ databases">
        <title>Centuries of genome instability and evolution in soft-shell clam transmissible cancer (bioRxiv).</title>
        <authorList>
            <person name="Hart S.F.M."/>
            <person name="Yonemitsu M.A."/>
            <person name="Giersch R.M."/>
            <person name="Beal B.F."/>
            <person name="Arriagada G."/>
            <person name="Davis B.W."/>
            <person name="Ostrander E.A."/>
            <person name="Goff S.P."/>
            <person name="Metzger M.J."/>
        </authorList>
    </citation>
    <scope>NUCLEOTIDE SEQUENCE</scope>
    <source>
        <strain evidence="9">MELC-2E11</strain>
        <tissue evidence="9">Siphon/mantle</tissue>
    </source>
</reference>
<dbReference type="InterPro" id="IPR027417">
    <property type="entry name" value="P-loop_NTPase"/>
</dbReference>
<dbReference type="SMART" id="SM00129">
    <property type="entry name" value="KISc"/>
    <property type="match status" value="1"/>
</dbReference>
<evidence type="ECO:0000256" key="4">
    <source>
        <dbReference type="ARBA" id="ARBA00023175"/>
    </source>
</evidence>
<dbReference type="InterPro" id="IPR001752">
    <property type="entry name" value="Kinesin_motor_dom"/>
</dbReference>
<evidence type="ECO:0000259" key="7">
    <source>
        <dbReference type="PROSITE" id="PS50004"/>
    </source>
</evidence>
<organism evidence="9 10">
    <name type="scientific">Mya arenaria</name>
    <name type="common">Soft-shell clam</name>
    <dbReference type="NCBI Taxonomy" id="6604"/>
    <lineage>
        <taxon>Eukaryota</taxon>
        <taxon>Metazoa</taxon>
        <taxon>Spiralia</taxon>
        <taxon>Lophotrochozoa</taxon>
        <taxon>Mollusca</taxon>
        <taxon>Bivalvia</taxon>
        <taxon>Autobranchia</taxon>
        <taxon>Heteroconchia</taxon>
        <taxon>Euheterodonta</taxon>
        <taxon>Imparidentia</taxon>
        <taxon>Neoheterodontei</taxon>
        <taxon>Myida</taxon>
        <taxon>Myoidea</taxon>
        <taxon>Myidae</taxon>
        <taxon>Mya</taxon>
    </lineage>
</organism>
<dbReference type="PROSITE" id="PS50004">
    <property type="entry name" value="C2"/>
    <property type="match status" value="1"/>
</dbReference>
<keyword evidence="10" id="KW-1185">Reference proteome</keyword>
<dbReference type="InterPro" id="IPR000008">
    <property type="entry name" value="C2_dom"/>
</dbReference>
<keyword evidence="2 5" id="KW-0067">ATP-binding</keyword>
<feature type="domain" description="C2" evidence="7">
    <location>
        <begin position="660"/>
        <end position="783"/>
    </location>
</feature>
<name>A0ABY7E8C1_MYAAR</name>
<gene>
    <name evidence="9" type="ORF">MAR_021459</name>
</gene>
<dbReference type="PROSITE" id="PS50067">
    <property type="entry name" value="KINESIN_MOTOR_2"/>
    <property type="match status" value="1"/>
</dbReference>
<evidence type="ECO:0000256" key="1">
    <source>
        <dbReference type="ARBA" id="ARBA00022741"/>
    </source>
</evidence>
<evidence type="ECO:0000259" key="8">
    <source>
        <dbReference type="PROSITE" id="PS50067"/>
    </source>
</evidence>
<dbReference type="PANTHER" id="PTHR47117">
    <property type="entry name" value="STAR-RELATED LIPID TRANSFER PROTEIN 9"/>
    <property type="match status" value="1"/>
</dbReference>
<feature type="domain" description="Kinesin motor" evidence="8">
    <location>
        <begin position="1"/>
        <end position="224"/>
    </location>
</feature>
<dbReference type="Proteomes" id="UP001164746">
    <property type="component" value="Chromosome 5"/>
</dbReference>
<dbReference type="InterPro" id="IPR035892">
    <property type="entry name" value="C2_domain_sf"/>
</dbReference>
<dbReference type="SMART" id="SM00239">
    <property type="entry name" value="C2"/>
    <property type="match status" value="1"/>
</dbReference>
<dbReference type="PRINTS" id="PR00380">
    <property type="entry name" value="KINESINHEAVY"/>
</dbReference>
<evidence type="ECO:0000256" key="3">
    <source>
        <dbReference type="ARBA" id="ARBA00023054"/>
    </source>
</evidence>
<dbReference type="EMBL" id="CP111016">
    <property type="protein sequence ID" value="WAR06090.1"/>
    <property type="molecule type" value="Genomic_DNA"/>
</dbReference>
<evidence type="ECO:0000256" key="2">
    <source>
        <dbReference type="ARBA" id="ARBA00022840"/>
    </source>
</evidence>
<evidence type="ECO:0000313" key="9">
    <source>
        <dbReference type="EMBL" id="WAR06090.1"/>
    </source>
</evidence>
<dbReference type="Pfam" id="PF00168">
    <property type="entry name" value="C2"/>
    <property type="match status" value="1"/>
</dbReference>
<evidence type="ECO:0000313" key="10">
    <source>
        <dbReference type="Proteomes" id="UP001164746"/>
    </source>
</evidence>
<dbReference type="Gene3D" id="2.60.40.150">
    <property type="entry name" value="C2 domain"/>
    <property type="match status" value="1"/>
</dbReference>
<accession>A0ABY7E8C1</accession>
<dbReference type="InterPro" id="IPR000253">
    <property type="entry name" value="FHA_dom"/>
</dbReference>
<dbReference type="SUPFAM" id="SSF52540">
    <property type="entry name" value="P-loop containing nucleoside triphosphate hydrolases"/>
    <property type="match status" value="1"/>
</dbReference>
<keyword evidence="3 6" id="KW-0175">Coiled coil</keyword>
<dbReference type="InterPro" id="IPR036961">
    <property type="entry name" value="Kinesin_motor_dom_sf"/>
</dbReference>
<dbReference type="InterPro" id="IPR008984">
    <property type="entry name" value="SMAD_FHA_dom_sf"/>
</dbReference>
<keyword evidence="1 5" id="KW-0547">Nucleotide-binding</keyword>
<comment type="similarity">
    <text evidence="5">Belongs to the TRAFAC class myosin-kinesin ATPase superfamily. Kinesin family.</text>
</comment>
<dbReference type="Pfam" id="PF00225">
    <property type="entry name" value="Kinesin"/>
    <property type="match status" value="1"/>
</dbReference>
<feature type="binding site" evidence="5">
    <location>
        <begin position="38"/>
        <end position="45"/>
    </location>
    <ligand>
        <name>ATP</name>
        <dbReference type="ChEBI" id="CHEBI:30616"/>
    </ligand>
</feature>